<evidence type="ECO:0000256" key="2">
    <source>
        <dbReference type="ARBA" id="ARBA00009054"/>
    </source>
</evidence>
<keyword evidence="3 4" id="KW-0143">Chaperone</keyword>
<comment type="subcellular location">
    <subcellularLocation>
        <location evidence="1 4">Mitochondrion matrix</location>
    </subcellularLocation>
</comment>
<dbReference type="GO" id="GO:0006457">
    <property type="term" value="P:protein folding"/>
    <property type="evidence" value="ECO:0007669"/>
    <property type="project" value="InterPro"/>
</dbReference>
<dbReference type="SUPFAM" id="SSF58014">
    <property type="entry name" value="Coiled-coil domain of nucleotide exchange factor GrpE"/>
    <property type="match status" value="1"/>
</dbReference>
<feature type="region of interest" description="Disordered" evidence="6">
    <location>
        <begin position="41"/>
        <end position="73"/>
    </location>
</feature>
<organism evidence="7 8">
    <name type="scientific">Trichomonascus ciferrii</name>
    <dbReference type="NCBI Taxonomy" id="44093"/>
    <lineage>
        <taxon>Eukaryota</taxon>
        <taxon>Fungi</taxon>
        <taxon>Dikarya</taxon>
        <taxon>Ascomycota</taxon>
        <taxon>Saccharomycotina</taxon>
        <taxon>Dipodascomycetes</taxon>
        <taxon>Dipodascales</taxon>
        <taxon>Trichomonascaceae</taxon>
        <taxon>Trichomonascus</taxon>
        <taxon>Trichomonascus ciferrii complex</taxon>
    </lineage>
</organism>
<evidence type="ECO:0000256" key="3">
    <source>
        <dbReference type="ARBA" id="ARBA00023186"/>
    </source>
</evidence>
<dbReference type="GO" id="GO:0030150">
    <property type="term" value="P:protein import into mitochondrial matrix"/>
    <property type="evidence" value="ECO:0007669"/>
    <property type="project" value="TreeGrafter"/>
</dbReference>
<dbReference type="Gene3D" id="3.90.20.20">
    <property type="match status" value="1"/>
</dbReference>
<dbReference type="HAMAP" id="MF_01151">
    <property type="entry name" value="GrpE"/>
    <property type="match status" value="1"/>
</dbReference>
<dbReference type="OrthoDB" id="201635at2759"/>
<dbReference type="Proteomes" id="UP000761534">
    <property type="component" value="Unassembled WGS sequence"/>
</dbReference>
<dbReference type="InterPro" id="IPR000740">
    <property type="entry name" value="GrpE"/>
</dbReference>
<gene>
    <name evidence="7" type="ORF">TRICI_004131</name>
</gene>
<comment type="caution">
    <text evidence="7">The sequence shown here is derived from an EMBL/GenBank/DDBJ whole genome shotgun (WGS) entry which is preliminary data.</text>
</comment>
<accession>A0A642V7X1</accession>
<name>A0A642V7X1_9ASCO</name>
<dbReference type="InterPro" id="IPR013805">
    <property type="entry name" value="GrpE_CC"/>
</dbReference>
<protein>
    <recommendedName>
        <fullName evidence="4">GrpE protein homolog</fullName>
    </recommendedName>
</protein>
<feature type="compositionally biased region" description="Basic and acidic residues" evidence="6">
    <location>
        <begin position="54"/>
        <end position="63"/>
    </location>
</feature>
<dbReference type="PANTHER" id="PTHR21237">
    <property type="entry name" value="GRPE PROTEIN"/>
    <property type="match status" value="1"/>
</dbReference>
<evidence type="ECO:0000256" key="1">
    <source>
        <dbReference type="ARBA" id="ARBA00004305"/>
    </source>
</evidence>
<dbReference type="PROSITE" id="PS01071">
    <property type="entry name" value="GRPE"/>
    <property type="match status" value="1"/>
</dbReference>
<proteinExistence type="inferred from homology"/>
<feature type="compositionally biased region" description="Low complexity" evidence="6">
    <location>
        <begin position="44"/>
        <end position="53"/>
    </location>
</feature>
<comment type="function">
    <text evidence="4">Essential component of the PAM complex, a complex required for the translocation of transit peptide-containing proteins from the inner membrane into the mitochondrial matrix in an ATP-dependent manner.</text>
</comment>
<dbReference type="EMBL" id="SWFS01000317">
    <property type="protein sequence ID" value="KAA8910333.1"/>
    <property type="molecule type" value="Genomic_DNA"/>
</dbReference>
<dbReference type="GO" id="GO:0001405">
    <property type="term" value="C:PAM complex, Tim23 associated import motor"/>
    <property type="evidence" value="ECO:0007669"/>
    <property type="project" value="TreeGrafter"/>
</dbReference>
<keyword evidence="8" id="KW-1185">Reference proteome</keyword>
<dbReference type="SUPFAM" id="SSF51064">
    <property type="entry name" value="Head domain of nucleotide exchange factor GrpE"/>
    <property type="match status" value="1"/>
</dbReference>
<sequence length="234" mass="26159">MLRRVISQATAARPAALRPRVVPSARPVAFRMGAVRLYSEKPAAENGEGAAAAEETKEAKPAEEEAVEDEATQWKKKYEAKDKDLAQMRERYQRAVADFQNLQKSTEKTVQNAKDFALQKFAKDLLESLDNFDRALSAVPEEKRADADNHKELADLYAGIKMTQDVFEKTLSKHGLVKVNPVDEKFDPNVHEATFEIPQPDKEPGTIFHVQQPGYSLNNRVIRAAKVGVVKGDE</sequence>
<dbReference type="InterPro" id="IPR009012">
    <property type="entry name" value="GrpE_head"/>
</dbReference>
<evidence type="ECO:0000256" key="5">
    <source>
        <dbReference type="RuleBase" id="RU004478"/>
    </source>
</evidence>
<evidence type="ECO:0000313" key="8">
    <source>
        <dbReference type="Proteomes" id="UP000761534"/>
    </source>
</evidence>
<dbReference type="CDD" id="cd00446">
    <property type="entry name" value="GrpE"/>
    <property type="match status" value="1"/>
</dbReference>
<evidence type="ECO:0000256" key="6">
    <source>
        <dbReference type="SAM" id="MobiDB-lite"/>
    </source>
</evidence>
<dbReference type="GO" id="GO:0051082">
    <property type="term" value="F:unfolded protein binding"/>
    <property type="evidence" value="ECO:0007669"/>
    <property type="project" value="TreeGrafter"/>
</dbReference>
<dbReference type="VEuPathDB" id="FungiDB:TRICI_004131"/>
<comment type="similarity">
    <text evidence="2 5">Belongs to the GrpE family.</text>
</comment>
<dbReference type="FunFam" id="2.30.22.10:FF:000002">
    <property type="entry name" value="GrpE protein homolog"/>
    <property type="match status" value="1"/>
</dbReference>
<dbReference type="PRINTS" id="PR00773">
    <property type="entry name" value="GRPEPROTEIN"/>
</dbReference>
<dbReference type="GO" id="GO:0000774">
    <property type="term" value="F:adenyl-nucleotide exchange factor activity"/>
    <property type="evidence" value="ECO:0007669"/>
    <property type="project" value="InterPro"/>
</dbReference>
<dbReference type="Pfam" id="PF01025">
    <property type="entry name" value="GrpE"/>
    <property type="match status" value="1"/>
</dbReference>
<evidence type="ECO:0000313" key="7">
    <source>
        <dbReference type="EMBL" id="KAA8910333.1"/>
    </source>
</evidence>
<dbReference type="Gene3D" id="2.30.22.10">
    <property type="entry name" value="Head domain of nucleotide exchange factor GrpE"/>
    <property type="match status" value="1"/>
</dbReference>
<dbReference type="AlphaFoldDB" id="A0A642V7X1"/>
<evidence type="ECO:0000256" key="4">
    <source>
        <dbReference type="RuleBase" id="RU000640"/>
    </source>
</evidence>
<reference evidence="7" key="1">
    <citation type="journal article" date="2019" name="G3 (Bethesda)">
        <title>Genome Assemblies of Two Rare Opportunistic Yeast Pathogens: Diutina rugosa (syn. Candida rugosa) and Trichomonascus ciferrii (syn. Candida ciferrii).</title>
        <authorList>
            <person name="Mixao V."/>
            <person name="Saus E."/>
            <person name="Hansen A.P."/>
            <person name="Lass-Florl C."/>
            <person name="Gabaldon T."/>
        </authorList>
    </citation>
    <scope>NUCLEOTIDE SEQUENCE</scope>
    <source>
        <strain evidence="7">CBS 4856</strain>
    </source>
</reference>
<dbReference type="GO" id="GO:0051087">
    <property type="term" value="F:protein-folding chaperone binding"/>
    <property type="evidence" value="ECO:0007669"/>
    <property type="project" value="InterPro"/>
</dbReference>
<keyword evidence="4" id="KW-0496">Mitochondrion</keyword>
<dbReference type="PANTHER" id="PTHR21237:SF23">
    <property type="entry name" value="GRPE PROTEIN HOMOLOG, MITOCHONDRIAL"/>
    <property type="match status" value="1"/>
</dbReference>
<dbReference type="GO" id="GO:0042803">
    <property type="term" value="F:protein homodimerization activity"/>
    <property type="evidence" value="ECO:0007669"/>
    <property type="project" value="InterPro"/>
</dbReference>